<keyword evidence="11 17" id="KW-0133">Cell shape</keyword>
<keyword evidence="15 17" id="KW-0961">Cell wall biogenesis/degradation</keyword>
<organism evidence="20 21">
    <name type="scientific">Cutibacterium granulosum</name>
    <dbReference type="NCBI Taxonomy" id="33011"/>
    <lineage>
        <taxon>Bacteria</taxon>
        <taxon>Bacillati</taxon>
        <taxon>Actinomycetota</taxon>
        <taxon>Actinomycetes</taxon>
        <taxon>Propionibacteriales</taxon>
        <taxon>Propionibacteriaceae</taxon>
        <taxon>Cutibacterium</taxon>
    </lineage>
</organism>
<evidence type="ECO:0000256" key="13">
    <source>
        <dbReference type="ARBA" id="ARBA00023002"/>
    </source>
</evidence>
<feature type="active site" evidence="17">
    <location>
        <position position="200"/>
    </location>
</feature>
<evidence type="ECO:0000256" key="6">
    <source>
        <dbReference type="ARBA" id="ARBA00022490"/>
    </source>
</evidence>
<dbReference type="InterPro" id="IPR036635">
    <property type="entry name" value="MurB_C_sf"/>
</dbReference>
<evidence type="ECO:0000256" key="8">
    <source>
        <dbReference type="ARBA" id="ARBA00022630"/>
    </source>
</evidence>
<evidence type="ECO:0000256" key="14">
    <source>
        <dbReference type="ARBA" id="ARBA00023306"/>
    </source>
</evidence>
<dbReference type="InterPro" id="IPR016167">
    <property type="entry name" value="FAD-bd_PCMH_sub1"/>
</dbReference>
<dbReference type="KEGG" id="cgrn:4412665_00068"/>
<dbReference type="Pfam" id="PF01565">
    <property type="entry name" value="FAD_binding_4"/>
    <property type="match status" value="1"/>
</dbReference>
<evidence type="ECO:0000256" key="5">
    <source>
        <dbReference type="ARBA" id="ARBA00010485"/>
    </source>
</evidence>
<evidence type="ECO:0000256" key="17">
    <source>
        <dbReference type="HAMAP-Rule" id="MF_00037"/>
    </source>
</evidence>
<evidence type="ECO:0000256" key="16">
    <source>
        <dbReference type="ARBA" id="ARBA00048914"/>
    </source>
</evidence>
<keyword evidence="7 17" id="KW-0132">Cell division</keyword>
<dbReference type="EMBL" id="LT906441">
    <property type="protein sequence ID" value="SNV27790.1"/>
    <property type="molecule type" value="Genomic_DNA"/>
</dbReference>
<dbReference type="GO" id="GO:0005829">
    <property type="term" value="C:cytosol"/>
    <property type="evidence" value="ECO:0007669"/>
    <property type="project" value="TreeGrafter"/>
</dbReference>
<evidence type="ECO:0000313" key="20">
    <source>
        <dbReference type="EMBL" id="SNV27790.1"/>
    </source>
</evidence>
<dbReference type="NCBIfam" id="NF010478">
    <property type="entry name" value="PRK13903.1"/>
    <property type="match status" value="1"/>
</dbReference>
<dbReference type="Proteomes" id="UP000215332">
    <property type="component" value="Chromosome 1"/>
</dbReference>
<dbReference type="InterPro" id="IPR036318">
    <property type="entry name" value="FAD-bd_PCMH-like_sf"/>
</dbReference>
<dbReference type="HAMAP" id="MF_00037">
    <property type="entry name" value="MurB"/>
    <property type="match status" value="1"/>
</dbReference>
<comment type="catalytic activity">
    <reaction evidence="16 17">
        <text>UDP-N-acetyl-alpha-D-muramate + NADP(+) = UDP-N-acetyl-3-O-(1-carboxyvinyl)-alpha-D-glucosamine + NADPH + H(+)</text>
        <dbReference type="Rhea" id="RHEA:12248"/>
        <dbReference type="ChEBI" id="CHEBI:15378"/>
        <dbReference type="ChEBI" id="CHEBI:57783"/>
        <dbReference type="ChEBI" id="CHEBI:58349"/>
        <dbReference type="ChEBI" id="CHEBI:68483"/>
        <dbReference type="ChEBI" id="CHEBI:70757"/>
        <dbReference type="EC" id="1.3.1.98"/>
    </reaction>
</comment>
<comment type="function">
    <text evidence="2 17">Cell wall formation.</text>
</comment>
<keyword evidence="12 17" id="KW-0573">Peptidoglycan synthesis</keyword>
<evidence type="ECO:0000256" key="11">
    <source>
        <dbReference type="ARBA" id="ARBA00022960"/>
    </source>
</evidence>
<dbReference type="InterPro" id="IPR003170">
    <property type="entry name" value="MurB"/>
</dbReference>
<comment type="subcellular location">
    <subcellularLocation>
        <location evidence="3 17">Cytoplasm</location>
    </subcellularLocation>
</comment>
<feature type="active site" description="Proton donor" evidence="17">
    <location>
        <position position="278"/>
    </location>
</feature>
<comment type="pathway">
    <text evidence="4 17">Cell wall biogenesis; peptidoglycan biosynthesis.</text>
</comment>
<comment type="cofactor">
    <cofactor evidence="1 17">
        <name>FAD</name>
        <dbReference type="ChEBI" id="CHEBI:57692"/>
    </cofactor>
</comment>
<dbReference type="PANTHER" id="PTHR21071">
    <property type="entry name" value="UDP-N-ACETYLENOLPYRUVOYLGLUCOSAMINE REDUCTASE"/>
    <property type="match status" value="1"/>
</dbReference>
<dbReference type="GO" id="GO:0009252">
    <property type="term" value="P:peptidoglycan biosynthetic process"/>
    <property type="evidence" value="ECO:0007669"/>
    <property type="project" value="UniProtKB-UniRule"/>
</dbReference>
<dbReference type="GO" id="GO:0071555">
    <property type="term" value="P:cell wall organization"/>
    <property type="evidence" value="ECO:0007669"/>
    <property type="project" value="UniProtKB-KW"/>
</dbReference>
<dbReference type="GO" id="GO:0008360">
    <property type="term" value="P:regulation of cell shape"/>
    <property type="evidence" value="ECO:0007669"/>
    <property type="project" value="UniProtKB-KW"/>
</dbReference>
<feature type="domain" description="FAD-binding PCMH-type" evidence="19">
    <location>
        <begin position="52"/>
        <end position="232"/>
    </location>
</feature>
<evidence type="ECO:0000259" key="19">
    <source>
        <dbReference type="PROSITE" id="PS51387"/>
    </source>
</evidence>
<dbReference type="NCBIfam" id="TIGR00179">
    <property type="entry name" value="murB"/>
    <property type="match status" value="1"/>
</dbReference>
<evidence type="ECO:0000256" key="2">
    <source>
        <dbReference type="ARBA" id="ARBA00003921"/>
    </source>
</evidence>
<dbReference type="GO" id="GO:0071949">
    <property type="term" value="F:FAD binding"/>
    <property type="evidence" value="ECO:0007669"/>
    <property type="project" value="InterPro"/>
</dbReference>
<keyword evidence="8 17" id="KW-0285">Flavoprotein</keyword>
<evidence type="ECO:0000256" key="7">
    <source>
        <dbReference type="ARBA" id="ARBA00022618"/>
    </source>
</evidence>
<dbReference type="RefSeq" id="WP_065860435.1">
    <property type="nucleotide sequence ID" value="NZ_LT906441.1"/>
</dbReference>
<dbReference type="PROSITE" id="PS51387">
    <property type="entry name" value="FAD_PCMH"/>
    <property type="match status" value="1"/>
</dbReference>
<evidence type="ECO:0000256" key="15">
    <source>
        <dbReference type="ARBA" id="ARBA00023316"/>
    </source>
</evidence>
<proteinExistence type="inferred from homology"/>
<dbReference type="SUPFAM" id="SSF56194">
    <property type="entry name" value="Uridine diphospho-N-Acetylenolpyruvylglucosamine reductase, MurB, C-terminal domain"/>
    <property type="match status" value="1"/>
</dbReference>
<dbReference type="InterPro" id="IPR006094">
    <property type="entry name" value="Oxid_FAD_bind_N"/>
</dbReference>
<evidence type="ECO:0000256" key="9">
    <source>
        <dbReference type="ARBA" id="ARBA00022827"/>
    </source>
</evidence>
<evidence type="ECO:0000256" key="10">
    <source>
        <dbReference type="ARBA" id="ARBA00022857"/>
    </source>
</evidence>
<dbReference type="InterPro" id="IPR011601">
    <property type="entry name" value="MurB_C"/>
</dbReference>
<feature type="region of interest" description="Disordered" evidence="18">
    <location>
        <begin position="1"/>
        <end position="24"/>
    </location>
</feature>
<dbReference type="eggNOG" id="COG0812">
    <property type="taxonomic scope" value="Bacteria"/>
</dbReference>
<dbReference type="EC" id="1.3.1.98" evidence="17"/>
<dbReference type="Gene3D" id="3.30.43.10">
    <property type="entry name" value="Uridine Diphospho-n-acetylenolpyruvylglucosamine Reductase, domain 2"/>
    <property type="match status" value="1"/>
</dbReference>
<dbReference type="InterPro" id="IPR016166">
    <property type="entry name" value="FAD-bd_PCMH"/>
</dbReference>
<keyword evidence="13 17" id="KW-0560">Oxidoreductase</keyword>
<dbReference type="GO" id="GO:0008762">
    <property type="term" value="F:UDP-N-acetylmuramate dehydrogenase activity"/>
    <property type="evidence" value="ECO:0007669"/>
    <property type="project" value="UniProtKB-UniRule"/>
</dbReference>
<comment type="similarity">
    <text evidence="5 17">Belongs to the MurB family.</text>
</comment>
<evidence type="ECO:0000256" key="4">
    <source>
        <dbReference type="ARBA" id="ARBA00004752"/>
    </source>
</evidence>
<dbReference type="GO" id="GO:0051301">
    <property type="term" value="P:cell division"/>
    <property type="evidence" value="ECO:0007669"/>
    <property type="project" value="UniProtKB-KW"/>
</dbReference>
<evidence type="ECO:0000256" key="1">
    <source>
        <dbReference type="ARBA" id="ARBA00001974"/>
    </source>
</evidence>
<protein>
    <recommendedName>
        <fullName evidence="17">UDP-N-acetylenolpyruvoylglucosamine reductase</fullName>
        <ecNumber evidence="17">1.3.1.98</ecNumber>
    </recommendedName>
    <alternativeName>
        <fullName evidence="17">UDP-N-acetylmuramate dehydrogenase</fullName>
    </alternativeName>
</protein>
<evidence type="ECO:0000256" key="12">
    <source>
        <dbReference type="ARBA" id="ARBA00022984"/>
    </source>
</evidence>
<dbReference type="UniPathway" id="UPA00219"/>
<keyword evidence="6 17" id="KW-0963">Cytoplasm</keyword>
<reference evidence="20 21" key="1">
    <citation type="submission" date="2017-06" db="EMBL/GenBank/DDBJ databases">
        <authorList>
            <consortium name="Pathogen Informatics"/>
        </authorList>
    </citation>
    <scope>NUCLEOTIDE SEQUENCE [LARGE SCALE GENOMIC DNA]</scope>
    <source>
        <strain evidence="20 21">NCTC11865</strain>
    </source>
</reference>
<name>A0A239W193_9ACTN</name>
<feature type="active site" evidence="17">
    <location>
        <position position="372"/>
    </location>
</feature>
<dbReference type="SUPFAM" id="SSF56176">
    <property type="entry name" value="FAD-binding/transporter-associated domain-like"/>
    <property type="match status" value="1"/>
</dbReference>
<dbReference type="AlphaFoldDB" id="A0A239W193"/>
<gene>
    <name evidence="17 20" type="primary">murB</name>
    <name evidence="20" type="ORF">SAMEA4412665_00068</name>
</gene>
<evidence type="ECO:0000256" key="3">
    <source>
        <dbReference type="ARBA" id="ARBA00004496"/>
    </source>
</evidence>
<sequence length="386" mass="41467">MTQPSIDVIGPYEDDDPTESCSTEHFSSSVTHEQDLHDGHDVPLKDLTTLRIGGPARRLVIACTEEQLVQTVRDCDHRGEPCLILGGGSNIVIGDDGFDGTVVRVDTKGIDAEVSACGGAFATIAAGEVWDEFVMHCIGQEWVGPEALSGIPGLVGSTPIQNVGAYGVEVGQFIARVRTWDRKEDAQRTFTADQCGFGYRWSRFKEDLGRYLVIDVSMQFLLGSLSLPVAYAQLAERLGVEPGQRANSRKVRETVLAIRGSKGMVLDPDDHDTWSAGSFFTNPIIPPDQVPDGAPAFPQPDGRVKTSAAWLIDHAGFHRGFDLTHDAAASLSTKHVLALTNRSSASSDDICALAGAVIDGVHDRYGITLVPEPRFVSCTPVRGGLA</sequence>
<accession>A0A239W193</accession>
<dbReference type="Gene3D" id="3.30.465.10">
    <property type="match status" value="1"/>
</dbReference>
<keyword evidence="9 17" id="KW-0274">FAD</keyword>
<dbReference type="PANTHER" id="PTHR21071:SF4">
    <property type="entry name" value="UDP-N-ACETYLENOLPYRUVOYLGLUCOSAMINE REDUCTASE"/>
    <property type="match status" value="1"/>
</dbReference>
<evidence type="ECO:0000256" key="18">
    <source>
        <dbReference type="SAM" id="MobiDB-lite"/>
    </source>
</evidence>
<dbReference type="Gene3D" id="3.90.78.10">
    <property type="entry name" value="UDP-N-acetylenolpyruvoylglucosamine reductase, C-terminal domain"/>
    <property type="match status" value="1"/>
</dbReference>
<keyword evidence="14 17" id="KW-0131">Cell cycle</keyword>
<evidence type="ECO:0000313" key="21">
    <source>
        <dbReference type="Proteomes" id="UP000215332"/>
    </source>
</evidence>
<dbReference type="Pfam" id="PF02873">
    <property type="entry name" value="MurB_C"/>
    <property type="match status" value="1"/>
</dbReference>
<dbReference type="InterPro" id="IPR016169">
    <property type="entry name" value="FAD-bd_PCMH_sub2"/>
</dbReference>
<keyword evidence="10 17" id="KW-0521">NADP</keyword>